<dbReference type="GO" id="GO:0000462">
    <property type="term" value="P:maturation of SSU-rRNA from tricistronic rRNA transcript (SSU-rRNA, 5.8S rRNA, LSU-rRNA)"/>
    <property type="evidence" value="ECO:0007669"/>
    <property type="project" value="EnsemblFungi"/>
</dbReference>
<dbReference type="GO" id="GO:0005852">
    <property type="term" value="C:eukaryotic translation initiation factor 3 complex"/>
    <property type="evidence" value="ECO:0007669"/>
    <property type="project" value="UniProtKB-UniRule"/>
</dbReference>
<dbReference type="GO" id="GO:0016282">
    <property type="term" value="C:eukaryotic 43S preinitiation complex"/>
    <property type="evidence" value="ECO:0007669"/>
    <property type="project" value="UniProtKB-UniRule"/>
</dbReference>
<accession>G0VFT3</accession>
<keyword evidence="1 4" id="KW-0963">Cytoplasm</keyword>
<keyword evidence="7" id="KW-1185">Reference proteome</keyword>
<comment type="subunit">
    <text evidence="4">Component of the eukaryotic translation initiation factor 3 (eIF-3) complex.</text>
</comment>
<protein>
    <recommendedName>
        <fullName evidence="4">Eukaryotic translation initiation factor 3 subunit J</fullName>
        <shortName evidence="4">eIF3j</shortName>
    </recommendedName>
    <alternativeName>
        <fullName evidence="4">Eukaryotic translation initiation factor 3 30 kDa subunit homolog</fullName>
        <shortName evidence="4">eIF-3 30 kDa subunit homolog</shortName>
    </alternativeName>
</protein>
<gene>
    <name evidence="6" type="primary">NCAS0E02800</name>
    <name evidence="4" type="synonym">HCR1</name>
    <name evidence="6" type="ordered locus">NCAS_0E02800</name>
</gene>
<dbReference type="EMBL" id="HE576756">
    <property type="protein sequence ID" value="CCC70350.1"/>
    <property type="molecule type" value="Genomic_DNA"/>
</dbReference>
<dbReference type="Proteomes" id="UP000001640">
    <property type="component" value="Chromosome 5"/>
</dbReference>
<dbReference type="eggNOG" id="KOG4813">
    <property type="taxonomic scope" value="Eukaryota"/>
</dbReference>
<dbReference type="STRING" id="1064592.G0VFT3"/>
<dbReference type="InParanoid" id="G0VFT3"/>
<dbReference type="GO" id="GO:0003743">
    <property type="term" value="F:translation initiation factor activity"/>
    <property type="evidence" value="ECO:0007669"/>
    <property type="project" value="UniProtKB-UniRule"/>
</dbReference>
<dbReference type="OMA" id="MESWDAE"/>
<keyword evidence="3 4" id="KW-0648">Protein biosynthesis</keyword>
<dbReference type="PANTHER" id="PTHR21681:SF0">
    <property type="entry name" value="EUKARYOTIC TRANSLATION INITIATION FACTOR 3 SUBUNIT J"/>
    <property type="match status" value="1"/>
</dbReference>
<feature type="compositionally biased region" description="Basic and acidic residues" evidence="5">
    <location>
        <begin position="63"/>
        <end position="73"/>
    </location>
</feature>
<reference evidence="6 7" key="1">
    <citation type="journal article" date="2011" name="Proc. Natl. Acad. Sci. U.S.A.">
        <title>Evolutionary erosion of yeast sex chromosomes by mating-type switching accidents.</title>
        <authorList>
            <person name="Gordon J.L."/>
            <person name="Armisen D."/>
            <person name="Proux-Wera E."/>
            <person name="Oheigeartaigh S.S."/>
            <person name="Byrne K.P."/>
            <person name="Wolfe K.H."/>
        </authorList>
    </citation>
    <scope>NUCLEOTIDE SEQUENCE [LARGE SCALE GENOMIC DNA]</scope>
    <source>
        <strain evidence="7">ATCC 76901 / BCRC 22586 / CBS 4309 / NBRC 1992 / NRRL Y-12630</strain>
    </source>
</reference>
<dbReference type="GO" id="GO:0001732">
    <property type="term" value="P:formation of cytoplasmic translation initiation complex"/>
    <property type="evidence" value="ECO:0007669"/>
    <property type="project" value="UniProtKB-UniRule"/>
</dbReference>
<dbReference type="KEGG" id="ncs:NCAS_0E02800"/>
<evidence type="ECO:0000313" key="7">
    <source>
        <dbReference type="Proteomes" id="UP000001640"/>
    </source>
</evidence>
<evidence type="ECO:0000313" key="6">
    <source>
        <dbReference type="EMBL" id="CCC70350.1"/>
    </source>
</evidence>
<feature type="compositionally biased region" description="Acidic residues" evidence="5">
    <location>
        <begin position="17"/>
        <end position="32"/>
    </location>
</feature>
<dbReference type="FunCoup" id="G0VFT3">
    <property type="interactions" value="139"/>
</dbReference>
<evidence type="ECO:0000256" key="4">
    <source>
        <dbReference type="HAMAP-Rule" id="MF_03009"/>
    </source>
</evidence>
<feature type="compositionally biased region" description="Basic and acidic residues" evidence="5">
    <location>
        <begin position="46"/>
        <end position="55"/>
    </location>
</feature>
<reference key="2">
    <citation type="submission" date="2011-08" db="EMBL/GenBank/DDBJ databases">
        <title>Genome sequence of Naumovozyma castellii.</title>
        <authorList>
            <person name="Gordon J.L."/>
            <person name="Armisen D."/>
            <person name="Proux-Wera E."/>
            <person name="OhEigeartaigh S.S."/>
            <person name="Byrne K.P."/>
            <person name="Wolfe K.H."/>
        </authorList>
    </citation>
    <scope>NUCLEOTIDE SEQUENCE</scope>
    <source>
        <strain>Type strain:CBS 4309</strain>
    </source>
</reference>
<organism evidence="6 7">
    <name type="scientific">Naumovozyma castellii</name>
    <name type="common">Yeast</name>
    <name type="synonym">Saccharomyces castellii</name>
    <dbReference type="NCBI Taxonomy" id="27288"/>
    <lineage>
        <taxon>Eukaryota</taxon>
        <taxon>Fungi</taxon>
        <taxon>Dikarya</taxon>
        <taxon>Ascomycota</taxon>
        <taxon>Saccharomycotina</taxon>
        <taxon>Saccharomycetes</taxon>
        <taxon>Saccharomycetales</taxon>
        <taxon>Saccharomycetaceae</taxon>
        <taxon>Naumovozyma</taxon>
    </lineage>
</organism>
<feature type="region of interest" description="Disordered" evidence="5">
    <location>
        <begin position="1"/>
        <end position="73"/>
    </location>
</feature>
<dbReference type="OrthoDB" id="20381at2759"/>
<dbReference type="HAMAP" id="MF_03009">
    <property type="entry name" value="eIF3j"/>
    <property type="match status" value="1"/>
</dbReference>
<dbReference type="RefSeq" id="XP_003676709.1">
    <property type="nucleotide sequence ID" value="XM_003676661.1"/>
</dbReference>
<dbReference type="InterPro" id="IPR013906">
    <property type="entry name" value="eIF3j"/>
</dbReference>
<dbReference type="GO" id="GO:0033290">
    <property type="term" value="C:eukaryotic 48S preinitiation complex"/>
    <property type="evidence" value="ECO:0007669"/>
    <property type="project" value="UniProtKB-UniRule"/>
</dbReference>
<dbReference type="AlphaFoldDB" id="G0VFT3"/>
<evidence type="ECO:0000256" key="1">
    <source>
        <dbReference type="ARBA" id="ARBA00022490"/>
    </source>
</evidence>
<dbReference type="InterPro" id="IPR023194">
    <property type="entry name" value="eIF3-like_dom_sf"/>
</dbReference>
<evidence type="ECO:0000256" key="5">
    <source>
        <dbReference type="SAM" id="MobiDB-lite"/>
    </source>
</evidence>
<comment type="similarity">
    <text evidence="4">Belongs to the eIF-3 subunit J family.</text>
</comment>
<name>G0VFT3_NAUCA</name>
<dbReference type="Pfam" id="PF08597">
    <property type="entry name" value="eIF3_subunit"/>
    <property type="match status" value="1"/>
</dbReference>
<dbReference type="HOGENOM" id="CLU_085412_0_0_1"/>
<proteinExistence type="inferred from homology"/>
<keyword evidence="2 4" id="KW-0396">Initiation factor</keyword>
<evidence type="ECO:0000256" key="2">
    <source>
        <dbReference type="ARBA" id="ARBA00022540"/>
    </source>
</evidence>
<comment type="subcellular location">
    <subcellularLocation>
        <location evidence="4">Cytoplasm</location>
    </subcellularLocation>
</comment>
<dbReference type="GO" id="GO:0000184">
    <property type="term" value="P:nuclear-transcribed mRNA catabolic process, nonsense-mediated decay"/>
    <property type="evidence" value="ECO:0007669"/>
    <property type="project" value="EnsemblFungi"/>
</dbReference>
<dbReference type="GeneID" id="96903981"/>
<evidence type="ECO:0000256" key="3">
    <source>
        <dbReference type="ARBA" id="ARBA00022917"/>
    </source>
</evidence>
<sequence length="270" mass="29862">MSNWDDDALTGSMGNGGDDEVLLNSWDDEVVIGDEPILESWDAEEEPKAKKETAPKKAAGKKKSPEPKKTVESALDHVDEKTRKLLLKKAELDSDLKNAADLLGGLELEEHPRARALRKEEEATASLLSQIPIMTKETPIETHPLFVAAESKRDYQDLRKSLATAIVSMNDKSPLNYSSNLAIDLIRDISKPMSIESIRQTVATLNVLIKDKEREERQARLARVKGGTSTGGAGKKKAKAKTNLGGAFKKDNDFDMDDMNYDNFGDDDFM</sequence>
<comment type="function">
    <text evidence="4">Component of the eukaryotic translation initiation factor 3 (eIF-3) complex, which is involved in protein synthesis of a specialized repertoire of mRNAs and, together with other initiation factors, stimulates binding of mRNA and methionyl-tRNAi to the 40S ribosome. The eIF-3 complex specifically targets and initiates translation of a subset of mRNAs involved in cell proliferation.</text>
</comment>
<dbReference type="PANTHER" id="PTHR21681">
    <property type="entry name" value="EUKARYOTIC TRANSLATION INITIATION FACTOR 3 SUBUNIT J"/>
    <property type="match status" value="1"/>
</dbReference>
<dbReference type="Gene3D" id="1.10.246.60">
    <property type="entry name" value="Eukaryotic translation initiation factor 3 like domains"/>
    <property type="match status" value="1"/>
</dbReference>